<protein>
    <submittedName>
        <fullName evidence="1">Uncharacterized protein</fullName>
    </submittedName>
</protein>
<reference evidence="1 2" key="1">
    <citation type="submission" date="2018-06" db="EMBL/GenBank/DDBJ databases">
        <title>Comparative genomics reveals the genomic features of Rhizophagus irregularis, R. cerebriforme, R. diaphanum and Gigaspora rosea, and their symbiotic lifestyle signature.</title>
        <authorList>
            <person name="Morin E."/>
            <person name="San Clemente H."/>
            <person name="Chen E.C.H."/>
            <person name="De La Providencia I."/>
            <person name="Hainaut M."/>
            <person name="Kuo A."/>
            <person name="Kohler A."/>
            <person name="Murat C."/>
            <person name="Tang N."/>
            <person name="Roy S."/>
            <person name="Loubradou J."/>
            <person name="Henrissat B."/>
            <person name="Grigoriev I.V."/>
            <person name="Corradi N."/>
            <person name="Roux C."/>
            <person name="Martin F.M."/>
        </authorList>
    </citation>
    <scope>NUCLEOTIDE SEQUENCE [LARGE SCALE GENOMIC DNA]</scope>
    <source>
        <strain evidence="1 2">DAOM 227022</strain>
    </source>
</reference>
<evidence type="ECO:0000313" key="1">
    <source>
        <dbReference type="EMBL" id="RIA95116.1"/>
    </source>
</evidence>
<dbReference type="Proteomes" id="UP000265703">
    <property type="component" value="Unassembled WGS sequence"/>
</dbReference>
<dbReference type="AlphaFoldDB" id="A0A397TDS8"/>
<dbReference type="EMBL" id="QKYT01000067">
    <property type="protein sequence ID" value="RIA95116.1"/>
    <property type="molecule type" value="Genomic_DNA"/>
</dbReference>
<organism evidence="1 2">
    <name type="scientific">Glomus cerebriforme</name>
    <dbReference type="NCBI Taxonomy" id="658196"/>
    <lineage>
        <taxon>Eukaryota</taxon>
        <taxon>Fungi</taxon>
        <taxon>Fungi incertae sedis</taxon>
        <taxon>Mucoromycota</taxon>
        <taxon>Glomeromycotina</taxon>
        <taxon>Glomeromycetes</taxon>
        <taxon>Glomerales</taxon>
        <taxon>Glomeraceae</taxon>
        <taxon>Glomus</taxon>
    </lineage>
</organism>
<accession>A0A397TDS8</accession>
<sequence length="184" mass="21015">MVINKLGSLFSFFLNDSKIKIFKKSGNEELDLSLYPTIEETIKTIFPRAENADIKKYVKQISKADELDPVLVITPNQTWVTNYGWIAFNNAMDHFATYNLNNQRRDELSRCIFHFKEIQELYTVRDGIRSGNLIPNGFHIPRSLQGSIVPGTNNPVPIGQAYLVTKLGVKKSEFAEDTNFFHIA</sequence>
<dbReference type="OrthoDB" id="2305610at2759"/>
<proteinExistence type="predicted"/>
<name>A0A397TDS8_9GLOM</name>
<evidence type="ECO:0000313" key="2">
    <source>
        <dbReference type="Proteomes" id="UP000265703"/>
    </source>
</evidence>
<gene>
    <name evidence="1" type="ORF">C1645_734276</name>
</gene>
<comment type="caution">
    <text evidence="1">The sequence shown here is derived from an EMBL/GenBank/DDBJ whole genome shotgun (WGS) entry which is preliminary data.</text>
</comment>
<keyword evidence="2" id="KW-1185">Reference proteome</keyword>